<name>A0A8H3J3Z9_9LECA</name>
<dbReference type="InterPro" id="IPR043151">
    <property type="entry name" value="BAH_sf"/>
</dbReference>
<evidence type="ECO:0000313" key="2">
    <source>
        <dbReference type="EMBL" id="CAF9940312.1"/>
    </source>
</evidence>
<dbReference type="EMBL" id="CAJPDR010000595">
    <property type="protein sequence ID" value="CAF9940312.1"/>
    <property type="molecule type" value="Genomic_DNA"/>
</dbReference>
<evidence type="ECO:0000259" key="1">
    <source>
        <dbReference type="PROSITE" id="PS51038"/>
    </source>
</evidence>
<dbReference type="PANTHER" id="PTHR46364">
    <property type="entry name" value="OS08G0421900 PROTEIN"/>
    <property type="match status" value="1"/>
</dbReference>
<dbReference type="Proteomes" id="UP000664203">
    <property type="component" value="Unassembled WGS sequence"/>
</dbReference>
<keyword evidence="3" id="KW-1185">Reference proteome</keyword>
<feature type="domain" description="BAH" evidence="1">
    <location>
        <begin position="119"/>
        <end position="235"/>
    </location>
</feature>
<gene>
    <name evidence="2" type="ORF">ALECFALPRED_008512</name>
</gene>
<dbReference type="Gene3D" id="2.30.30.490">
    <property type="match status" value="1"/>
</dbReference>
<dbReference type="PROSITE" id="PS51038">
    <property type="entry name" value="BAH"/>
    <property type="match status" value="1"/>
</dbReference>
<dbReference type="AlphaFoldDB" id="A0A8H3J3Z9"/>
<dbReference type="OrthoDB" id="10259622at2759"/>
<organism evidence="2 3">
    <name type="scientific">Alectoria fallacina</name>
    <dbReference type="NCBI Taxonomy" id="1903189"/>
    <lineage>
        <taxon>Eukaryota</taxon>
        <taxon>Fungi</taxon>
        <taxon>Dikarya</taxon>
        <taxon>Ascomycota</taxon>
        <taxon>Pezizomycotina</taxon>
        <taxon>Lecanoromycetes</taxon>
        <taxon>OSLEUM clade</taxon>
        <taxon>Lecanoromycetidae</taxon>
        <taxon>Lecanorales</taxon>
        <taxon>Lecanorineae</taxon>
        <taxon>Parmeliaceae</taxon>
        <taxon>Alectoria</taxon>
    </lineage>
</organism>
<dbReference type="InterPro" id="IPR001025">
    <property type="entry name" value="BAH_dom"/>
</dbReference>
<protein>
    <recommendedName>
        <fullName evidence="1">BAH domain-containing protein</fullName>
    </recommendedName>
</protein>
<sequence>MGLLPVISSSTAYTIPIISTTFSGFANYKSPAPFQTVSSGCDMDSEPSPPAEVSAIPCLFTVEQFQQAPSQETDRQPTNVYIVRPTAIWDSVERIKEVVSTYTEAPHPPTTNTPSVEDEHYRMHDIIAVTRHDLPQSPIWSAHILEIRAHKTSGQVFIRVFWFYEPSQLPASLRHPYHGRRELVASNSMAVINATAVASRAHVSHWHEEHEPVPAAGLFWRQTYDEQAQRLGVRAQSPPAHEISLPIRLIRQKAVIRPLPLPLHHASEPR</sequence>
<dbReference type="GO" id="GO:0003682">
    <property type="term" value="F:chromatin binding"/>
    <property type="evidence" value="ECO:0007669"/>
    <property type="project" value="InterPro"/>
</dbReference>
<dbReference type="CDD" id="cd04370">
    <property type="entry name" value="BAH"/>
    <property type="match status" value="1"/>
</dbReference>
<accession>A0A8H3J3Z9</accession>
<comment type="caution">
    <text evidence="2">The sequence shown here is derived from an EMBL/GenBank/DDBJ whole genome shotgun (WGS) entry which is preliminary data.</text>
</comment>
<proteinExistence type="predicted"/>
<reference evidence="2" key="1">
    <citation type="submission" date="2021-03" db="EMBL/GenBank/DDBJ databases">
        <authorList>
            <person name="Tagirdzhanova G."/>
        </authorList>
    </citation>
    <scope>NUCLEOTIDE SEQUENCE</scope>
</reference>
<evidence type="ECO:0000313" key="3">
    <source>
        <dbReference type="Proteomes" id="UP000664203"/>
    </source>
</evidence>